<keyword evidence="4 7" id="KW-0812">Transmembrane</keyword>
<accession>A0A0G0HK09</accession>
<dbReference type="InterPro" id="IPR002656">
    <property type="entry name" value="Acyl_transf_3_dom"/>
</dbReference>
<feature type="transmembrane region" description="Helical" evidence="7">
    <location>
        <begin position="143"/>
        <end position="164"/>
    </location>
</feature>
<dbReference type="AlphaFoldDB" id="A0A0G0HK09"/>
<dbReference type="EMBL" id="LBTJ01000001">
    <property type="protein sequence ID" value="KKQ38900.1"/>
    <property type="molecule type" value="Genomic_DNA"/>
</dbReference>
<evidence type="ECO:0000256" key="7">
    <source>
        <dbReference type="SAM" id="Phobius"/>
    </source>
</evidence>
<dbReference type="GO" id="GO:0009246">
    <property type="term" value="P:enterobacterial common antigen biosynthetic process"/>
    <property type="evidence" value="ECO:0007669"/>
    <property type="project" value="TreeGrafter"/>
</dbReference>
<evidence type="ECO:0000256" key="3">
    <source>
        <dbReference type="ARBA" id="ARBA00022475"/>
    </source>
</evidence>
<evidence type="ECO:0000256" key="1">
    <source>
        <dbReference type="ARBA" id="ARBA00004651"/>
    </source>
</evidence>
<evidence type="ECO:0000313" key="10">
    <source>
        <dbReference type="Proteomes" id="UP000034471"/>
    </source>
</evidence>
<dbReference type="PANTHER" id="PTHR40074">
    <property type="entry name" value="O-ACETYLTRANSFERASE WECH"/>
    <property type="match status" value="1"/>
</dbReference>
<feature type="transmembrane region" description="Helical" evidence="7">
    <location>
        <begin position="118"/>
        <end position="136"/>
    </location>
</feature>
<feature type="transmembrane region" description="Helical" evidence="7">
    <location>
        <begin position="170"/>
        <end position="187"/>
    </location>
</feature>
<evidence type="ECO:0000256" key="5">
    <source>
        <dbReference type="ARBA" id="ARBA00022989"/>
    </source>
</evidence>
<keyword evidence="3" id="KW-1003">Cell membrane</keyword>
<feature type="transmembrane region" description="Helical" evidence="7">
    <location>
        <begin position="79"/>
        <end position="98"/>
    </location>
</feature>
<keyword evidence="5 7" id="KW-1133">Transmembrane helix</keyword>
<reference evidence="9 10" key="1">
    <citation type="journal article" date="2015" name="Nature">
        <title>rRNA introns, odd ribosomes, and small enigmatic genomes across a large radiation of phyla.</title>
        <authorList>
            <person name="Brown C.T."/>
            <person name="Hug L.A."/>
            <person name="Thomas B.C."/>
            <person name="Sharon I."/>
            <person name="Castelle C.J."/>
            <person name="Singh A."/>
            <person name="Wilkins M.J."/>
            <person name="Williams K.H."/>
            <person name="Banfield J.F."/>
        </authorList>
    </citation>
    <scope>NUCLEOTIDE SEQUENCE [LARGE SCALE GENOMIC DNA]</scope>
</reference>
<dbReference type="GO" id="GO:0016413">
    <property type="term" value="F:O-acetyltransferase activity"/>
    <property type="evidence" value="ECO:0007669"/>
    <property type="project" value="TreeGrafter"/>
</dbReference>
<protein>
    <recommendedName>
        <fullName evidence="8">Acyltransferase 3 domain-containing protein</fullName>
    </recommendedName>
</protein>
<feature type="transmembrane region" description="Helical" evidence="7">
    <location>
        <begin position="12"/>
        <end position="29"/>
    </location>
</feature>
<dbReference type="Pfam" id="PF01757">
    <property type="entry name" value="Acyl_transf_3"/>
    <property type="match status" value="1"/>
</dbReference>
<proteinExistence type="inferred from homology"/>
<evidence type="ECO:0000313" key="9">
    <source>
        <dbReference type="EMBL" id="KKQ38900.1"/>
    </source>
</evidence>
<feature type="transmembrane region" description="Helical" evidence="7">
    <location>
        <begin position="274"/>
        <end position="291"/>
    </location>
</feature>
<evidence type="ECO:0000256" key="2">
    <source>
        <dbReference type="ARBA" id="ARBA00007400"/>
    </source>
</evidence>
<gene>
    <name evidence="9" type="ORF">US54_C0001G0025</name>
</gene>
<dbReference type="STRING" id="1618481.US54_C0001G0025"/>
<comment type="similarity">
    <text evidence="2">Belongs to the acyltransferase 3 family.</text>
</comment>
<feature type="domain" description="Acyltransferase 3" evidence="8">
    <location>
        <begin position="8"/>
        <end position="311"/>
    </location>
</feature>
<dbReference type="Proteomes" id="UP000034471">
    <property type="component" value="Unassembled WGS sequence"/>
</dbReference>
<dbReference type="PANTHER" id="PTHR40074:SF2">
    <property type="entry name" value="O-ACETYLTRANSFERASE WECH"/>
    <property type="match status" value="1"/>
</dbReference>
<evidence type="ECO:0000256" key="6">
    <source>
        <dbReference type="ARBA" id="ARBA00023136"/>
    </source>
</evidence>
<feature type="transmembrane region" description="Helical" evidence="7">
    <location>
        <begin position="41"/>
        <end position="58"/>
    </location>
</feature>
<evidence type="ECO:0000256" key="4">
    <source>
        <dbReference type="ARBA" id="ARBA00022692"/>
    </source>
</evidence>
<feature type="transmembrane region" description="Helical" evidence="7">
    <location>
        <begin position="234"/>
        <end position="253"/>
    </location>
</feature>
<keyword evidence="6 7" id="KW-0472">Membrane</keyword>
<dbReference type="GO" id="GO:0005886">
    <property type="term" value="C:plasma membrane"/>
    <property type="evidence" value="ECO:0007669"/>
    <property type="project" value="UniProtKB-SubCell"/>
</dbReference>
<feature type="transmembrane region" description="Helical" evidence="7">
    <location>
        <begin position="194"/>
        <end position="214"/>
    </location>
</feature>
<comment type="subcellular location">
    <subcellularLocation>
        <location evidence="1">Cell membrane</location>
        <topology evidence="1">Multi-pass membrane protein</topology>
    </subcellularLocation>
</comment>
<organism evidence="9 10">
    <name type="scientific">Candidatus Roizmanbacteria bacterium GW2011_GWA2_37_7</name>
    <dbReference type="NCBI Taxonomy" id="1618481"/>
    <lineage>
        <taxon>Bacteria</taxon>
        <taxon>Candidatus Roizmaniibacteriota</taxon>
    </lineage>
</organism>
<sequence>MKQDRNTTIDFLRGLAVFLMILIHATAYFLDKSTVRILWDYAHFAVPLFVFCSAYITFQRKDVKLISASQTPKRLRRLFIPYYIFVFFLICVFALILRKDVSFQFILHWVLLGSGRDVGWLVVLFVYILFLIPLIVRISKFQLPGTVVMIIVWLSPIVLLFSPYIESFRLMMWLPWSAFLVFVYWFVQNEEHIWFPWYIIVLFTGGFLISRYILLATNHTLIFTENKYPPNFYYLSYGIVMTTALYYFHRFLAAYNLFATWLQKVFNFLSRHSYSLFFIHFLYVYLLQGLVDYRRLQWWGFFGVIFTLSILTQMIINKMTRLTIS</sequence>
<name>A0A0G0HK09_9BACT</name>
<evidence type="ECO:0000259" key="8">
    <source>
        <dbReference type="Pfam" id="PF01757"/>
    </source>
</evidence>
<comment type="caution">
    <text evidence="9">The sequence shown here is derived from an EMBL/GenBank/DDBJ whole genome shotgun (WGS) entry which is preliminary data.</text>
</comment>
<feature type="transmembrane region" description="Helical" evidence="7">
    <location>
        <begin position="297"/>
        <end position="316"/>
    </location>
</feature>